<dbReference type="OrthoDB" id="448124at2759"/>
<evidence type="ECO:0000259" key="1">
    <source>
        <dbReference type="PROSITE" id="PS00028"/>
    </source>
</evidence>
<accession>A0A1Q9DBU8</accession>
<gene>
    <name evidence="2" type="ORF">AK812_SmicGene25529</name>
</gene>
<feature type="domain" description="C2H2-type" evidence="1">
    <location>
        <begin position="283"/>
        <end position="304"/>
    </location>
</feature>
<dbReference type="Proteomes" id="UP000186817">
    <property type="component" value="Unassembled WGS sequence"/>
</dbReference>
<evidence type="ECO:0000313" key="2">
    <source>
        <dbReference type="EMBL" id="OLP92642.1"/>
    </source>
</evidence>
<comment type="caution">
    <text evidence="2">The sequence shown here is derived from an EMBL/GenBank/DDBJ whole genome shotgun (WGS) entry which is preliminary data.</text>
</comment>
<dbReference type="AlphaFoldDB" id="A0A1Q9DBU8"/>
<proteinExistence type="predicted"/>
<protein>
    <recommendedName>
        <fullName evidence="1">C2H2-type domain-containing protein</fullName>
    </recommendedName>
</protein>
<dbReference type="EMBL" id="LSRX01000612">
    <property type="protein sequence ID" value="OLP92642.1"/>
    <property type="molecule type" value="Genomic_DNA"/>
</dbReference>
<organism evidence="2 3">
    <name type="scientific">Symbiodinium microadriaticum</name>
    <name type="common">Dinoflagellate</name>
    <name type="synonym">Zooxanthella microadriatica</name>
    <dbReference type="NCBI Taxonomy" id="2951"/>
    <lineage>
        <taxon>Eukaryota</taxon>
        <taxon>Sar</taxon>
        <taxon>Alveolata</taxon>
        <taxon>Dinophyceae</taxon>
        <taxon>Suessiales</taxon>
        <taxon>Symbiodiniaceae</taxon>
        <taxon>Symbiodinium</taxon>
    </lineage>
</organism>
<name>A0A1Q9DBU8_SYMMI</name>
<reference evidence="2 3" key="1">
    <citation type="submission" date="2016-02" db="EMBL/GenBank/DDBJ databases">
        <title>Genome analysis of coral dinoflagellate symbionts highlights evolutionary adaptations to a symbiotic lifestyle.</title>
        <authorList>
            <person name="Aranda M."/>
            <person name="Li Y."/>
            <person name="Liew Y.J."/>
            <person name="Baumgarten S."/>
            <person name="Simakov O."/>
            <person name="Wilson M."/>
            <person name="Piel J."/>
            <person name="Ashoor H."/>
            <person name="Bougouffa S."/>
            <person name="Bajic V.B."/>
            <person name="Ryu T."/>
            <person name="Ravasi T."/>
            <person name="Bayer T."/>
            <person name="Micklem G."/>
            <person name="Kim H."/>
            <person name="Bhak J."/>
            <person name="Lajeunesse T.C."/>
            <person name="Voolstra C.R."/>
        </authorList>
    </citation>
    <scope>NUCLEOTIDE SEQUENCE [LARGE SCALE GENOMIC DNA]</scope>
    <source>
        <strain evidence="2 3">CCMP2467</strain>
    </source>
</reference>
<sequence length="554" mass="61506">MIAACWLWKKDVNRDDAIQDIAWMDDLAAPLQDSTTVGILNKLRRATVTTVNECLKAILLPNLKAGKTEAIATLVGRGSKKIARETFRASDPTLLFDSELWPDAKLRLTASYKHLGGIVQVEGGIQIQYWCCMASFRKHRKATFASPIVAAADKQILFSTLVESTQYFGTGAWPRAAARKAVPEFWAILQQAQDSLCWLRDILDRAGESRNEITSWDSAVSFVQEEPGKWKRLIRRPRSIALLCELWEAMPQQFQGLFLKACVKAGAYLPPSPCNGGTAGEVCGVCNRLFEDKRAWSHHAVTVHVRVRSSRGIVAGTHCPVCLTQYKSNTGMQYSMPRLVLLSSLELAANPLIMDTISCFLPPECMGLSRHGILPGVDEDYESHSQVISALEDLDCHGHDRVSALQQMLDEYRTVFASVCLQKKTRLRASACQWQAQLEEALTLEFDTVQWASWHANAAEFVIHVDFVQWLGEDAELPKNAISTFRDAKVNIPWLEMDLIELPHVRHADGVSLVIGCSADAPHFVPSAPEKCITADQCQSDPVQIALDSGVFAC</sequence>
<evidence type="ECO:0000313" key="3">
    <source>
        <dbReference type="Proteomes" id="UP000186817"/>
    </source>
</evidence>
<keyword evidence="3" id="KW-1185">Reference proteome</keyword>
<dbReference type="InterPro" id="IPR013087">
    <property type="entry name" value="Znf_C2H2_type"/>
</dbReference>
<dbReference type="PROSITE" id="PS00028">
    <property type="entry name" value="ZINC_FINGER_C2H2_1"/>
    <property type="match status" value="1"/>
</dbReference>